<organism evidence="2">
    <name type="scientific">marine sediment metagenome</name>
    <dbReference type="NCBI Taxonomy" id="412755"/>
    <lineage>
        <taxon>unclassified sequences</taxon>
        <taxon>metagenomes</taxon>
        <taxon>ecological metagenomes</taxon>
    </lineage>
</organism>
<keyword evidence="1" id="KW-0472">Membrane</keyword>
<name>A0A0F9IZW6_9ZZZZ</name>
<protein>
    <submittedName>
        <fullName evidence="2">Uncharacterized protein</fullName>
    </submittedName>
</protein>
<comment type="caution">
    <text evidence="2">The sequence shown here is derived from an EMBL/GenBank/DDBJ whole genome shotgun (WGS) entry which is preliminary data.</text>
</comment>
<dbReference type="AlphaFoldDB" id="A0A0F9IZW6"/>
<accession>A0A0F9IZW6</accession>
<gene>
    <name evidence="2" type="ORF">LCGC14_1592570</name>
</gene>
<feature type="transmembrane region" description="Helical" evidence="1">
    <location>
        <begin position="419"/>
        <end position="445"/>
    </location>
</feature>
<dbReference type="EMBL" id="LAZR01012666">
    <property type="protein sequence ID" value="KKM25679.1"/>
    <property type="molecule type" value="Genomic_DNA"/>
</dbReference>
<keyword evidence="1" id="KW-1133">Transmembrane helix</keyword>
<sequence>MKGNKQKKRNRLTIIILFFILFLVPIISFSTYVLAVDKPTISADLLAITPGNFVDNTPNDGSGMLKIVTGGSDLNSFNNLGVESWSADRKTVLFRAEAIFGFEMTAHTDATWQDIYPQGITQREDVIYFQYGSQWHGHILGFDLPSKWIDRLDLHTSWNSFNFGPEYRRHDYNGKIPITVTIDPGLKFGGDIVVDGKTFTVPKIIPDIVKVIVVNYRKGEVGEYEDIYTQSTVDPSGSVEIVIITDEISGESKNYIDWFNSQGVGRITQYPYTDVSIQPSITEGDQINAEYPETDDSNTLTFDYGMRLQPEVYKTTGNFKLIGGIFNYDTTHSKVIQDSVKEVTFFRDISIHVNNQYVYVNFIVKVYFVMTVEFDAALSTSILSDPNLEFSDIIWEASIDVQSGKIALPPKPGSWWEDILGWLILFIVLIAGLYIFIKLGIPLILRRQRKTSYKRGR</sequence>
<keyword evidence="1" id="KW-0812">Transmembrane</keyword>
<reference evidence="2" key="1">
    <citation type="journal article" date="2015" name="Nature">
        <title>Complex archaea that bridge the gap between prokaryotes and eukaryotes.</title>
        <authorList>
            <person name="Spang A."/>
            <person name="Saw J.H."/>
            <person name="Jorgensen S.L."/>
            <person name="Zaremba-Niedzwiedzka K."/>
            <person name="Martijn J."/>
            <person name="Lind A.E."/>
            <person name="van Eijk R."/>
            <person name="Schleper C."/>
            <person name="Guy L."/>
            <person name="Ettema T.J."/>
        </authorList>
    </citation>
    <scope>NUCLEOTIDE SEQUENCE</scope>
</reference>
<evidence type="ECO:0000313" key="2">
    <source>
        <dbReference type="EMBL" id="KKM25679.1"/>
    </source>
</evidence>
<proteinExistence type="predicted"/>
<evidence type="ECO:0000256" key="1">
    <source>
        <dbReference type="SAM" id="Phobius"/>
    </source>
</evidence>